<reference evidence="1 2" key="1">
    <citation type="submission" date="2019-05" db="EMBL/GenBank/DDBJ databases">
        <authorList>
            <person name="Zhou X."/>
        </authorList>
    </citation>
    <scope>NUCLEOTIDE SEQUENCE [LARGE SCALE GENOMIC DNA]</scope>
    <source>
        <strain evidence="1 2">DSM 432</strain>
    </source>
</reference>
<dbReference type="Pfam" id="PF07372">
    <property type="entry name" value="DUF1491"/>
    <property type="match status" value="1"/>
</dbReference>
<comment type="caution">
    <text evidence="1">The sequence shown here is derived from an EMBL/GenBank/DDBJ whole genome shotgun (WGS) entry which is preliminary data.</text>
</comment>
<protein>
    <submittedName>
        <fullName evidence="1">DUF1491 family protein</fullName>
    </submittedName>
</protein>
<gene>
    <name evidence="1" type="ORF">FBQ73_09905</name>
</gene>
<organism evidence="1 2">
    <name type="scientific">Xanthobacter autotrophicus</name>
    <dbReference type="NCBI Taxonomy" id="280"/>
    <lineage>
        <taxon>Bacteria</taxon>
        <taxon>Pseudomonadati</taxon>
        <taxon>Pseudomonadota</taxon>
        <taxon>Alphaproteobacteria</taxon>
        <taxon>Hyphomicrobiales</taxon>
        <taxon>Xanthobacteraceae</taxon>
        <taxon>Xanthobacter</taxon>
    </lineage>
</organism>
<dbReference type="Gene3D" id="3.40.1530.20">
    <property type="entry name" value="Protein of unknown function (DUF1491)"/>
    <property type="match status" value="1"/>
</dbReference>
<evidence type="ECO:0000313" key="1">
    <source>
        <dbReference type="EMBL" id="TLX42960.1"/>
    </source>
</evidence>
<evidence type="ECO:0000313" key="2">
    <source>
        <dbReference type="Proteomes" id="UP000305131"/>
    </source>
</evidence>
<dbReference type="RefSeq" id="WP_138399317.1">
    <property type="nucleotide sequence ID" value="NZ_JBAFVI010000002.1"/>
</dbReference>
<dbReference type="AlphaFoldDB" id="A0A6C1KFI4"/>
<dbReference type="OrthoDB" id="9809136at2"/>
<proteinExistence type="predicted"/>
<sequence length="114" mass="12448">MRLKSAIFVSALLRRAQVEGAYGVVVRRGSEEAGAIFVKVSRLDGTAALYGPAPQSAFDEGFPGDRLFSVLVEPGRPEADADARIARELKFDPDIFVVEIEDRAGRHFLDLAKD</sequence>
<accession>A0A6C1KFI4</accession>
<dbReference type="InterPro" id="IPR009964">
    <property type="entry name" value="DUF1491"/>
</dbReference>
<dbReference type="Proteomes" id="UP000305131">
    <property type="component" value="Unassembled WGS sequence"/>
</dbReference>
<dbReference type="GeneID" id="95773766"/>
<dbReference type="EMBL" id="VAUP01000022">
    <property type="protein sequence ID" value="TLX42960.1"/>
    <property type="molecule type" value="Genomic_DNA"/>
</dbReference>
<name>A0A6C1KFI4_XANAU</name>